<evidence type="ECO:0000256" key="2">
    <source>
        <dbReference type="ARBA" id="ARBA00006275"/>
    </source>
</evidence>
<dbReference type="Pfam" id="PF07980">
    <property type="entry name" value="SusD_RagB"/>
    <property type="match status" value="1"/>
</dbReference>
<dbReference type="EMBL" id="CP002584">
    <property type="protein sequence ID" value="ADZ76681.1"/>
    <property type="molecule type" value="Genomic_DNA"/>
</dbReference>
<dbReference type="AlphaFoldDB" id="F4CEI6"/>
<accession>F4CEI6</accession>
<name>F4CEI6_SPHS2</name>
<dbReference type="Pfam" id="PF14322">
    <property type="entry name" value="SusD-like_3"/>
    <property type="match status" value="1"/>
</dbReference>
<dbReference type="InterPro" id="IPR011990">
    <property type="entry name" value="TPR-like_helical_dom_sf"/>
</dbReference>
<evidence type="ECO:0000256" key="1">
    <source>
        <dbReference type="ARBA" id="ARBA00004442"/>
    </source>
</evidence>
<evidence type="ECO:0000256" key="5">
    <source>
        <dbReference type="ARBA" id="ARBA00023237"/>
    </source>
</evidence>
<dbReference type="eggNOG" id="COG1834">
    <property type="taxonomic scope" value="Bacteria"/>
</dbReference>
<evidence type="ECO:0000259" key="6">
    <source>
        <dbReference type="Pfam" id="PF07980"/>
    </source>
</evidence>
<keyword evidence="5" id="KW-0998">Cell outer membrane</keyword>
<dbReference type="Gene3D" id="1.25.40.390">
    <property type="match status" value="1"/>
</dbReference>
<evidence type="ECO:0000313" key="8">
    <source>
        <dbReference type="EMBL" id="ADZ76681.1"/>
    </source>
</evidence>
<dbReference type="PROSITE" id="PS51257">
    <property type="entry name" value="PROKAR_LIPOPROTEIN"/>
    <property type="match status" value="1"/>
</dbReference>
<dbReference type="SUPFAM" id="SSF48452">
    <property type="entry name" value="TPR-like"/>
    <property type="match status" value="1"/>
</dbReference>
<dbReference type="InterPro" id="IPR033985">
    <property type="entry name" value="SusD-like_N"/>
</dbReference>
<protein>
    <submittedName>
        <fullName evidence="8">Tetratricopeptide domain protein</fullName>
    </submittedName>
</protein>
<dbReference type="STRING" id="743722.Sph21_0089"/>
<reference evidence="8" key="1">
    <citation type="submission" date="2011-03" db="EMBL/GenBank/DDBJ databases">
        <title>Complete sequence of Sphingobacterium sp. 21.</title>
        <authorList>
            <consortium name="US DOE Joint Genome Institute"/>
            <person name="Lucas S."/>
            <person name="Copeland A."/>
            <person name="Lapidus A."/>
            <person name="Cheng J.-F."/>
            <person name="Goodwin L."/>
            <person name="Pitluck S."/>
            <person name="Davenport K."/>
            <person name="Detter J.C."/>
            <person name="Han C."/>
            <person name="Tapia R."/>
            <person name="Land M."/>
            <person name="Hauser L."/>
            <person name="Kyrpides N."/>
            <person name="Ivanova N."/>
            <person name="Ovchinnikova G."/>
            <person name="Pagani I."/>
            <person name="Siebers A.K."/>
            <person name="Allgaier M."/>
            <person name="Thelen M.P."/>
            <person name="Hugenholtz P."/>
            <person name="Woyke T."/>
        </authorList>
    </citation>
    <scope>NUCLEOTIDE SEQUENCE</scope>
    <source>
        <strain evidence="8">21</strain>
    </source>
</reference>
<dbReference type="InterPro" id="IPR012944">
    <property type="entry name" value="SusD_RagB_dom"/>
</dbReference>
<dbReference type="PATRIC" id="fig|743722.3.peg.94"/>
<comment type="subcellular location">
    <subcellularLocation>
        <location evidence="1">Cell outer membrane</location>
    </subcellularLocation>
</comment>
<dbReference type="GO" id="GO:0009279">
    <property type="term" value="C:cell outer membrane"/>
    <property type="evidence" value="ECO:0007669"/>
    <property type="project" value="UniProtKB-SubCell"/>
</dbReference>
<evidence type="ECO:0000259" key="7">
    <source>
        <dbReference type="Pfam" id="PF14322"/>
    </source>
</evidence>
<feature type="domain" description="RagB/SusD" evidence="6">
    <location>
        <begin position="343"/>
        <end position="416"/>
    </location>
</feature>
<keyword evidence="4" id="KW-0472">Membrane</keyword>
<feature type="domain" description="SusD-like N-terminal" evidence="7">
    <location>
        <begin position="26"/>
        <end position="230"/>
    </location>
</feature>
<proteinExistence type="inferred from homology"/>
<comment type="similarity">
    <text evidence="2">Belongs to the SusD family.</text>
</comment>
<sequence length="451" mass="51513">MKLFTSLNNRFFTVLVLLAATSCQNEFLAEKPDRALLVPTQLEAFSAILDGVQVFNQDYPALNSIASDDFFITDDGLQSLDFVEQAAYLWDASIFTGQTAVADWNYQYSKIFHANVVLDGLSELEVSGTNEQEYNRIKGAALFHRAYSYFELSQLFAMPYISSDDAGKPGLPLKLESDINTPAVQSNLSDIYDQILRDLNEAEQLLPVTSEFPTRPNRLAAWALLARIYLSISDYDNARLFADRCLQQHNTLSDYNFLDITLENPFPHVLTEGNEEVIYYATRINYWFFSSARMGVDSALYSSYDEEDLRKDLYYTTRDENIHSLTGTYTGGNSFFSGLAVDETLLIRAECSARAGNLDAAVNDLDYLLRHRYRESSYIPFEPESDSGVLEKILQERRKELIGRGLRWSDLRRLNRENGFERTLVRNSLGNHYELLPNSPLYAFPFPDYEN</sequence>
<evidence type="ECO:0000256" key="3">
    <source>
        <dbReference type="ARBA" id="ARBA00022729"/>
    </source>
</evidence>
<evidence type="ECO:0000256" key="4">
    <source>
        <dbReference type="ARBA" id="ARBA00023136"/>
    </source>
</evidence>
<organism evidence="8">
    <name type="scientific">Sphingobacterium sp. (strain 21)</name>
    <dbReference type="NCBI Taxonomy" id="743722"/>
    <lineage>
        <taxon>Bacteria</taxon>
        <taxon>Pseudomonadati</taxon>
        <taxon>Bacteroidota</taxon>
        <taxon>Sphingobacteriia</taxon>
        <taxon>Sphingobacteriales</taxon>
        <taxon>Sphingobacteriaceae</taxon>
        <taxon>Sphingobacterium</taxon>
    </lineage>
</organism>
<dbReference type="HOGENOM" id="CLU_015553_3_0_10"/>
<dbReference type="KEGG" id="shg:Sph21_0089"/>
<keyword evidence="3" id="KW-0732">Signal</keyword>
<dbReference type="OrthoDB" id="653598at2"/>
<gene>
    <name evidence="8" type="ordered locus">Sph21_0089</name>
</gene>